<dbReference type="Proteomes" id="UP000186922">
    <property type="component" value="Unassembled WGS sequence"/>
</dbReference>
<evidence type="ECO:0008006" key="4">
    <source>
        <dbReference type="Google" id="ProtNLM"/>
    </source>
</evidence>
<sequence length="179" mass="19735">MDFARWSKVQSVRQTVQTAVFFPNIQQEHVECNPKVLVLFPDDSGGREDWLRRLNIAVKFSGQQSIGSDHFDSLWISGSRQGKMICGAVPLECDGLCQLKGEDRRGTQPLKSGDSEAVESSKGQESDRAIFEEDGEAIDSAMTDGAVLPVRNGDTPWAEVCTGKNEGVVESFKIGDRRK</sequence>
<proteinExistence type="predicted"/>
<protein>
    <recommendedName>
        <fullName evidence="4">THAP-type domain-containing protein</fullName>
    </recommendedName>
</protein>
<keyword evidence="3" id="KW-1185">Reference proteome</keyword>
<accession>A0A1D1W1Q4</accession>
<comment type="caution">
    <text evidence="2">The sequence shown here is derived from an EMBL/GenBank/DDBJ whole genome shotgun (WGS) entry which is preliminary data.</text>
</comment>
<feature type="region of interest" description="Disordered" evidence="1">
    <location>
        <begin position="104"/>
        <end position="130"/>
    </location>
</feature>
<dbReference type="AlphaFoldDB" id="A0A1D1W1Q4"/>
<organism evidence="2 3">
    <name type="scientific">Ramazzottius varieornatus</name>
    <name type="common">Water bear</name>
    <name type="synonym">Tardigrade</name>
    <dbReference type="NCBI Taxonomy" id="947166"/>
    <lineage>
        <taxon>Eukaryota</taxon>
        <taxon>Metazoa</taxon>
        <taxon>Ecdysozoa</taxon>
        <taxon>Tardigrada</taxon>
        <taxon>Eutardigrada</taxon>
        <taxon>Parachela</taxon>
        <taxon>Hypsibioidea</taxon>
        <taxon>Ramazzottiidae</taxon>
        <taxon>Ramazzottius</taxon>
    </lineage>
</organism>
<dbReference type="EMBL" id="BDGG01000014">
    <property type="protein sequence ID" value="GAV07196.1"/>
    <property type="molecule type" value="Genomic_DNA"/>
</dbReference>
<evidence type="ECO:0000256" key="1">
    <source>
        <dbReference type="SAM" id="MobiDB-lite"/>
    </source>
</evidence>
<evidence type="ECO:0000313" key="3">
    <source>
        <dbReference type="Proteomes" id="UP000186922"/>
    </source>
</evidence>
<reference evidence="2 3" key="1">
    <citation type="journal article" date="2016" name="Nat. Commun.">
        <title>Extremotolerant tardigrade genome and improved radiotolerance of human cultured cells by tardigrade-unique protein.</title>
        <authorList>
            <person name="Hashimoto T."/>
            <person name="Horikawa D.D."/>
            <person name="Saito Y."/>
            <person name="Kuwahara H."/>
            <person name="Kozuka-Hata H."/>
            <person name="Shin-I T."/>
            <person name="Minakuchi Y."/>
            <person name="Ohishi K."/>
            <person name="Motoyama A."/>
            <person name="Aizu T."/>
            <person name="Enomoto A."/>
            <person name="Kondo K."/>
            <person name="Tanaka S."/>
            <person name="Hara Y."/>
            <person name="Koshikawa S."/>
            <person name="Sagara H."/>
            <person name="Miura T."/>
            <person name="Yokobori S."/>
            <person name="Miyagawa K."/>
            <person name="Suzuki Y."/>
            <person name="Kubo T."/>
            <person name="Oyama M."/>
            <person name="Kohara Y."/>
            <person name="Fujiyama A."/>
            <person name="Arakawa K."/>
            <person name="Katayama T."/>
            <person name="Toyoda A."/>
            <person name="Kunieda T."/>
        </authorList>
    </citation>
    <scope>NUCLEOTIDE SEQUENCE [LARGE SCALE GENOMIC DNA]</scope>
    <source>
        <strain evidence="2 3">YOKOZUNA-1</strain>
    </source>
</reference>
<gene>
    <name evidence="2" type="primary">RvY_17067-1</name>
    <name evidence="2" type="synonym">RvY_17067.1</name>
    <name evidence="2" type="ORF">RvY_17067</name>
</gene>
<evidence type="ECO:0000313" key="2">
    <source>
        <dbReference type="EMBL" id="GAV07196.1"/>
    </source>
</evidence>
<name>A0A1D1W1Q4_RAMVA</name>